<dbReference type="EMBL" id="MU277240">
    <property type="protein sequence ID" value="KAI0057979.1"/>
    <property type="molecule type" value="Genomic_DNA"/>
</dbReference>
<evidence type="ECO:0000313" key="1">
    <source>
        <dbReference type="EMBL" id="KAI0057979.1"/>
    </source>
</evidence>
<reference evidence="1" key="2">
    <citation type="journal article" date="2022" name="New Phytol.">
        <title>Evolutionary transition to the ectomycorrhizal habit in the genomes of a hyperdiverse lineage of mushroom-forming fungi.</title>
        <authorList>
            <person name="Looney B."/>
            <person name="Miyauchi S."/>
            <person name="Morin E."/>
            <person name="Drula E."/>
            <person name="Courty P.E."/>
            <person name="Kohler A."/>
            <person name="Kuo A."/>
            <person name="LaButti K."/>
            <person name="Pangilinan J."/>
            <person name="Lipzen A."/>
            <person name="Riley R."/>
            <person name="Andreopoulos W."/>
            <person name="He G."/>
            <person name="Johnson J."/>
            <person name="Nolan M."/>
            <person name="Tritt A."/>
            <person name="Barry K.W."/>
            <person name="Grigoriev I.V."/>
            <person name="Nagy L.G."/>
            <person name="Hibbett D."/>
            <person name="Henrissat B."/>
            <person name="Matheny P.B."/>
            <person name="Labbe J."/>
            <person name="Martin F.M."/>
        </authorList>
    </citation>
    <scope>NUCLEOTIDE SEQUENCE</scope>
    <source>
        <strain evidence="1">HHB10654</strain>
    </source>
</reference>
<protein>
    <submittedName>
        <fullName evidence="1">Uncharacterized protein</fullName>
    </submittedName>
</protein>
<accession>A0ACB8SN99</accession>
<keyword evidence="2" id="KW-1185">Reference proteome</keyword>
<reference evidence="1" key="1">
    <citation type="submission" date="2021-03" db="EMBL/GenBank/DDBJ databases">
        <authorList>
            <consortium name="DOE Joint Genome Institute"/>
            <person name="Ahrendt S."/>
            <person name="Looney B.P."/>
            <person name="Miyauchi S."/>
            <person name="Morin E."/>
            <person name="Drula E."/>
            <person name="Courty P.E."/>
            <person name="Chicoki N."/>
            <person name="Fauchery L."/>
            <person name="Kohler A."/>
            <person name="Kuo A."/>
            <person name="Labutti K."/>
            <person name="Pangilinan J."/>
            <person name="Lipzen A."/>
            <person name="Riley R."/>
            <person name="Andreopoulos W."/>
            <person name="He G."/>
            <person name="Johnson J."/>
            <person name="Barry K.W."/>
            <person name="Grigoriev I.V."/>
            <person name="Nagy L."/>
            <person name="Hibbett D."/>
            <person name="Henrissat B."/>
            <person name="Matheny P.B."/>
            <person name="Labbe J."/>
            <person name="Martin F."/>
        </authorList>
    </citation>
    <scope>NUCLEOTIDE SEQUENCE</scope>
    <source>
        <strain evidence="1">HHB10654</strain>
    </source>
</reference>
<evidence type="ECO:0000313" key="2">
    <source>
        <dbReference type="Proteomes" id="UP000814140"/>
    </source>
</evidence>
<organism evidence="1 2">
    <name type="scientific">Artomyces pyxidatus</name>
    <dbReference type="NCBI Taxonomy" id="48021"/>
    <lineage>
        <taxon>Eukaryota</taxon>
        <taxon>Fungi</taxon>
        <taxon>Dikarya</taxon>
        <taxon>Basidiomycota</taxon>
        <taxon>Agaricomycotina</taxon>
        <taxon>Agaricomycetes</taxon>
        <taxon>Russulales</taxon>
        <taxon>Auriscalpiaceae</taxon>
        <taxon>Artomyces</taxon>
    </lineage>
</organism>
<sequence>MIRRVAREGVGVERRPAKPVEAGPPPAVFSARYTLRAREARGPTGSVMAVRKTGCSSCVLKSPTLNLLACHGKTLGGDLATDMNTVQ</sequence>
<comment type="caution">
    <text evidence="1">The sequence shown here is derived from an EMBL/GenBank/DDBJ whole genome shotgun (WGS) entry which is preliminary data.</text>
</comment>
<proteinExistence type="predicted"/>
<name>A0ACB8SN99_9AGAM</name>
<dbReference type="Proteomes" id="UP000814140">
    <property type="component" value="Unassembled WGS sequence"/>
</dbReference>
<gene>
    <name evidence="1" type="ORF">BV25DRAFT_1322610</name>
</gene>